<evidence type="ECO:0000313" key="3">
    <source>
        <dbReference type="Proteomes" id="UP001476798"/>
    </source>
</evidence>
<reference evidence="2 3" key="1">
    <citation type="submission" date="2021-06" db="EMBL/GenBank/DDBJ databases">
        <authorList>
            <person name="Palmer J.M."/>
        </authorList>
    </citation>
    <scope>NUCLEOTIDE SEQUENCE [LARGE SCALE GENOMIC DNA]</scope>
    <source>
        <strain evidence="2 3">GA_2019</strain>
        <tissue evidence="2">Muscle</tissue>
    </source>
</reference>
<comment type="caution">
    <text evidence="2">The sequence shown here is derived from an EMBL/GenBank/DDBJ whole genome shotgun (WGS) entry which is preliminary data.</text>
</comment>
<keyword evidence="1" id="KW-0175">Coiled coil</keyword>
<gene>
    <name evidence="2" type="ORF">GOODEAATRI_025800</name>
</gene>
<dbReference type="EMBL" id="JAHRIO010053065">
    <property type="protein sequence ID" value="MEQ2176217.1"/>
    <property type="molecule type" value="Genomic_DNA"/>
</dbReference>
<evidence type="ECO:0000256" key="1">
    <source>
        <dbReference type="SAM" id="Coils"/>
    </source>
</evidence>
<proteinExistence type="predicted"/>
<feature type="coiled-coil region" evidence="1">
    <location>
        <begin position="5"/>
        <end position="39"/>
    </location>
</feature>
<evidence type="ECO:0000313" key="2">
    <source>
        <dbReference type="EMBL" id="MEQ2176217.1"/>
    </source>
</evidence>
<dbReference type="Proteomes" id="UP001476798">
    <property type="component" value="Unassembled WGS sequence"/>
</dbReference>
<organism evidence="2 3">
    <name type="scientific">Goodea atripinnis</name>
    <dbReference type="NCBI Taxonomy" id="208336"/>
    <lineage>
        <taxon>Eukaryota</taxon>
        <taxon>Metazoa</taxon>
        <taxon>Chordata</taxon>
        <taxon>Craniata</taxon>
        <taxon>Vertebrata</taxon>
        <taxon>Euteleostomi</taxon>
        <taxon>Actinopterygii</taxon>
        <taxon>Neopterygii</taxon>
        <taxon>Teleostei</taxon>
        <taxon>Neoteleostei</taxon>
        <taxon>Acanthomorphata</taxon>
        <taxon>Ovalentaria</taxon>
        <taxon>Atherinomorphae</taxon>
        <taxon>Cyprinodontiformes</taxon>
        <taxon>Goodeidae</taxon>
        <taxon>Goodea</taxon>
    </lineage>
</organism>
<keyword evidence="3" id="KW-1185">Reference proteome</keyword>
<feature type="non-terminal residue" evidence="2">
    <location>
        <position position="1"/>
    </location>
</feature>
<protein>
    <submittedName>
        <fullName evidence="2">Uncharacterized protein</fullName>
    </submittedName>
</protein>
<sequence>ISANNKNLTEERDELRKDLSNLASHLSSLTNERDELKKINFGIEASLKNLTEESENLIRTIKSKYDIQYIHRTNIHRGEYKFSG</sequence>
<accession>A0ABV0P193</accession>
<name>A0ABV0P193_9TELE</name>